<gene>
    <name evidence="2" type="ORF">HSBAA_00270</name>
</gene>
<accession>A0A455U2K8</accession>
<sequence length="88" mass="9840">MYRLGGSPEVIQGVNRGWWERRTAYFKRHFSPAEGVVVIRPESLLCGIETCFAGQNGKAFYFDDDHLSVEGARKVAELIANAINTPKP</sequence>
<feature type="domain" description="SGNH" evidence="1">
    <location>
        <begin position="8"/>
        <end position="80"/>
    </location>
</feature>
<protein>
    <recommendedName>
        <fullName evidence="1">SGNH domain-containing protein</fullName>
    </recommendedName>
</protein>
<dbReference type="KEGG" id="hsr:HSBAA_00270"/>
<dbReference type="InterPro" id="IPR043968">
    <property type="entry name" value="SGNH"/>
</dbReference>
<dbReference type="EMBL" id="AP019514">
    <property type="protein sequence ID" value="BBI58721.1"/>
    <property type="molecule type" value="Genomic_DNA"/>
</dbReference>
<name>A0A455U2K8_9GAMM</name>
<reference evidence="2 3" key="1">
    <citation type="journal article" date="2019" name="Microbiol. Resour. Announc.">
        <title>Complete Genome Sequence of Halomonas sulfidaeris Strain Esulfide1 Isolated from a Metal Sulfide Rock at a Depth of 2,200 Meters, Obtained Using Nanopore Sequencing.</title>
        <authorList>
            <person name="Saito M."/>
            <person name="Nishigata A."/>
            <person name="Galipon J."/>
            <person name="Arakawa K."/>
        </authorList>
    </citation>
    <scope>NUCLEOTIDE SEQUENCE [LARGE SCALE GENOMIC DNA]</scope>
    <source>
        <strain evidence="2 3">ATCC BAA-803</strain>
    </source>
</reference>
<dbReference type="Proteomes" id="UP000320231">
    <property type="component" value="Chromosome"/>
</dbReference>
<evidence type="ECO:0000259" key="1">
    <source>
        <dbReference type="Pfam" id="PF19040"/>
    </source>
</evidence>
<dbReference type="AlphaFoldDB" id="A0A455U2K8"/>
<dbReference type="Pfam" id="PF19040">
    <property type="entry name" value="SGNH"/>
    <property type="match status" value="1"/>
</dbReference>
<proteinExistence type="predicted"/>
<organism evidence="2 3">
    <name type="scientific">Vreelandella sulfidaeris</name>
    <dbReference type="NCBI Taxonomy" id="115553"/>
    <lineage>
        <taxon>Bacteria</taxon>
        <taxon>Pseudomonadati</taxon>
        <taxon>Pseudomonadota</taxon>
        <taxon>Gammaproteobacteria</taxon>
        <taxon>Oceanospirillales</taxon>
        <taxon>Halomonadaceae</taxon>
        <taxon>Vreelandella</taxon>
    </lineage>
</organism>
<evidence type="ECO:0000313" key="3">
    <source>
        <dbReference type="Proteomes" id="UP000320231"/>
    </source>
</evidence>
<evidence type="ECO:0000313" key="2">
    <source>
        <dbReference type="EMBL" id="BBI58721.1"/>
    </source>
</evidence>